<dbReference type="GO" id="GO:0051537">
    <property type="term" value="F:2 iron, 2 sulfur cluster binding"/>
    <property type="evidence" value="ECO:0007669"/>
    <property type="project" value="UniProtKB-KW"/>
</dbReference>
<reference evidence="8 9" key="1">
    <citation type="journal article" date="2019" name="Emerg. Microbes Infect.">
        <title>Comprehensive subspecies identification of 175 nontuberculous mycobacteria species based on 7547 genomic profiles.</title>
        <authorList>
            <person name="Matsumoto Y."/>
            <person name="Kinjo T."/>
            <person name="Motooka D."/>
            <person name="Nabeya D."/>
            <person name="Jung N."/>
            <person name="Uechi K."/>
            <person name="Horii T."/>
            <person name="Iida T."/>
            <person name="Fujita J."/>
            <person name="Nakamura S."/>
        </authorList>
    </citation>
    <scope>NUCLEOTIDE SEQUENCE [LARGE SCALE GENOMIC DNA]</scope>
    <source>
        <strain evidence="8 9">JCM 30996</strain>
    </source>
</reference>
<dbReference type="InterPro" id="IPR001041">
    <property type="entry name" value="2Fe-2S_ferredoxin-type"/>
</dbReference>
<keyword evidence="5" id="KW-0411">Iron-sulfur</keyword>
<protein>
    <submittedName>
        <fullName evidence="8">Twin-arginine translocation pathway signal protein</fullName>
    </submittedName>
</protein>
<evidence type="ECO:0000256" key="1">
    <source>
        <dbReference type="ARBA" id="ARBA00022714"/>
    </source>
</evidence>
<accession>A0A7I9ZIN8</accession>
<keyword evidence="2" id="KW-0479">Metal-binding</keyword>
<gene>
    <name evidence="8" type="ORF">MHIP_13750</name>
</gene>
<evidence type="ECO:0000256" key="4">
    <source>
        <dbReference type="ARBA" id="ARBA00023004"/>
    </source>
</evidence>
<dbReference type="PANTHER" id="PTHR45331:SF2">
    <property type="entry name" value="OXIDOREDUCTASE WITH IRON-SULFUR SUBUNIT"/>
    <property type="match status" value="1"/>
</dbReference>
<comment type="caution">
    <text evidence="8">The sequence shown here is derived from an EMBL/GenBank/DDBJ whole genome shotgun (WGS) entry which is preliminary data.</text>
</comment>
<comment type="pathway">
    <text evidence="6">Alkaloid degradation; nicotine degradation.</text>
</comment>
<dbReference type="InterPro" id="IPR012675">
    <property type="entry name" value="Beta-grasp_dom_sf"/>
</dbReference>
<dbReference type="Pfam" id="PF01799">
    <property type="entry name" value="Fer2_2"/>
    <property type="match status" value="1"/>
</dbReference>
<dbReference type="Proteomes" id="UP000465304">
    <property type="component" value="Unassembled WGS sequence"/>
</dbReference>
<dbReference type="GO" id="GO:0046872">
    <property type="term" value="F:metal ion binding"/>
    <property type="evidence" value="ECO:0007669"/>
    <property type="project" value="UniProtKB-KW"/>
</dbReference>
<dbReference type="InterPro" id="IPR036010">
    <property type="entry name" value="2Fe-2S_ferredoxin-like_sf"/>
</dbReference>
<dbReference type="FunFam" id="1.10.150.120:FF:000003">
    <property type="entry name" value="Carbon monoxide dehydrogenase, small subunit"/>
    <property type="match status" value="1"/>
</dbReference>
<dbReference type="PANTHER" id="PTHR45331">
    <property type="entry name" value="OXIDOREDUCTASE, IRON-SULPHUR BINDING SUBUNIT-RELATED-RELATED"/>
    <property type="match status" value="1"/>
</dbReference>
<dbReference type="SUPFAM" id="SSF54292">
    <property type="entry name" value="2Fe-2S ferredoxin-like"/>
    <property type="match status" value="1"/>
</dbReference>
<dbReference type="EMBL" id="BLLB01000002">
    <property type="protein sequence ID" value="GFH00892.1"/>
    <property type="molecule type" value="Genomic_DNA"/>
</dbReference>
<sequence>MTDHDGAEIDPSQRDPFRMDRRTFVGAAVIAGGAVTSLSLMSGCSSTEDDGSEGVSETVRLTINGEDHEVTVDTRTSLLDMLRDRVGLTGTKKGCDQGACGACTILADDQRIVSCLTLAVMHDGAELTTIEGVADGDRLHPLQQAFIDHDGLQCGYCTPGQIMSGLGCIAEGHTRTDAEIREWMSGNLCRCGAYPNIVTAVASVAGEA</sequence>
<keyword evidence="3" id="KW-0560">Oxidoreductase</keyword>
<dbReference type="Gene3D" id="3.10.20.30">
    <property type="match status" value="1"/>
</dbReference>
<dbReference type="InterPro" id="IPR002888">
    <property type="entry name" value="2Fe-2S-bd"/>
</dbReference>
<dbReference type="PROSITE" id="PS00197">
    <property type="entry name" value="2FE2S_FER_1"/>
    <property type="match status" value="1"/>
</dbReference>
<dbReference type="InterPro" id="IPR052914">
    <property type="entry name" value="Aldehyde_Oxdr_Iron-Sulfur"/>
</dbReference>
<name>A0A7I9ZIN8_9MYCO</name>
<dbReference type="InterPro" id="IPR036884">
    <property type="entry name" value="2Fe-2S-bd_dom_sf"/>
</dbReference>
<evidence type="ECO:0000256" key="3">
    <source>
        <dbReference type="ARBA" id="ARBA00023002"/>
    </source>
</evidence>
<evidence type="ECO:0000313" key="9">
    <source>
        <dbReference type="Proteomes" id="UP000465304"/>
    </source>
</evidence>
<dbReference type="AlphaFoldDB" id="A0A7I9ZIN8"/>
<keyword evidence="4" id="KW-0408">Iron</keyword>
<dbReference type="GO" id="GO:0016903">
    <property type="term" value="F:oxidoreductase activity, acting on the aldehyde or oxo group of donors"/>
    <property type="evidence" value="ECO:0007669"/>
    <property type="project" value="TreeGrafter"/>
</dbReference>
<dbReference type="CDD" id="cd00207">
    <property type="entry name" value="fer2"/>
    <property type="match status" value="1"/>
</dbReference>
<proteinExistence type="predicted"/>
<dbReference type="FunFam" id="3.10.20.30:FF:000020">
    <property type="entry name" value="Xanthine dehydrogenase iron-sulfur subunit"/>
    <property type="match status" value="1"/>
</dbReference>
<evidence type="ECO:0000256" key="6">
    <source>
        <dbReference type="ARBA" id="ARBA00060707"/>
    </source>
</evidence>
<dbReference type="Gene3D" id="1.10.150.120">
    <property type="entry name" value="[2Fe-2S]-binding domain"/>
    <property type="match status" value="1"/>
</dbReference>
<dbReference type="InterPro" id="IPR006058">
    <property type="entry name" value="2Fe2S_fd_BS"/>
</dbReference>
<evidence type="ECO:0000256" key="5">
    <source>
        <dbReference type="ARBA" id="ARBA00023014"/>
    </source>
</evidence>
<evidence type="ECO:0000256" key="2">
    <source>
        <dbReference type="ARBA" id="ARBA00022723"/>
    </source>
</evidence>
<organism evidence="8 9">
    <name type="scientific">Mycolicibacterium hippocampi</name>
    <dbReference type="NCBI Taxonomy" id="659824"/>
    <lineage>
        <taxon>Bacteria</taxon>
        <taxon>Bacillati</taxon>
        <taxon>Actinomycetota</taxon>
        <taxon>Actinomycetes</taxon>
        <taxon>Mycobacteriales</taxon>
        <taxon>Mycobacteriaceae</taxon>
        <taxon>Mycolicibacterium</taxon>
    </lineage>
</organism>
<dbReference type="PROSITE" id="PS51085">
    <property type="entry name" value="2FE2S_FER_2"/>
    <property type="match status" value="1"/>
</dbReference>
<keyword evidence="9" id="KW-1185">Reference proteome</keyword>
<dbReference type="Pfam" id="PF00111">
    <property type="entry name" value="Fer2"/>
    <property type="match status" value="1"/>
</dbReference>
<evidence type="ECO:0000313" key="8">
    <source>
        <dbReference type="EMBL" id="GFH00892.1"/>
    </source>
</evidence>
<dbReference type="SUPFAM" id="SSF47741">
    <property type="entry name" value="CO dehydrogenase ISP C-domain like"/>
    <property type="match status" value="1"/>
</dbReference>
<keyword evidence="1" id="KW-0001">2Fe-2S</keyword>
<feature type="domain" description="2Fe-2S ferredoxin-type" evidence="7">
    <location>
        <begin position="57"/>
        <end position="133"/>
    </location>
</feature>
<evidence type="ECO:0000259" key="7">
    <source>
        <dbReference type="PROSITE" id="PS51085"/>
    </source>
</evidence>